<dbReference type="PANTHER" id="PTHR43355:SF2">
    <property type="entry name" value="FLAVIN REDUCTASE (NADPH)"/>
    <property type="match status" value="1"/>
</dbReference>
<dbReference type="Pfam" id="PF13460">
    <property type="entry name" value="NAD_binding_10"/>
    <property type="match status" value="1"/>
</dbReference>
<sequence>MAYVHLERIFLRRNLLMKIMIIGATGMAGSAVTAEAARRGHEVTAIARSQQHLAQLQNEFPTIHVLAKDAFDLTTDDLAGAQVIVDAFAAGPSEAGQHVDLAKKLVKMYADTTTPRLFFILGAGSLKTGDDKHLFVDDIAQDPKSDAFIAIPKAQLEELHYLQGVKDVNWVGVSPSADFHKGVETDYTTGTDELLVSPDGHSVTTSGTMGVAILNEIEKPQHHQARFTVADRDQD</sequence>
<evidence type="ECO:0000313" key="3">
    <source>
        <dbReference type="EMBL" id="KRN30549.1"/>
    </source>
</evidence>
<dbReference type="AlphaFoldDB" id="A0A0R2FSB5"/>
<proteinExistence type="predicted"/>
<accession>A0A0R2FSB5</accession>
<dbReference type="GO" id="GO:0016646">
    <property type="term" value="F:oxidoreductase activity, acting on the CH-NH group of donors, NAD or NADP as acceptor"/>
    <property type="evidence" value="ECO:0007669"/>
    <property type="project" value="TreeGrafter"/>
</dbReference>
<name>A0A0R2FSB5_9LACO</name>
<evidence type="ECO:0000259" key="1">
    <source>
        <dbReference type="Pfam" id="PF13460"/>
    </source>
</evidence>
<dbReference type="Gene3D" id="3.40.50.720">
    <property type="entry name" value="NAD(P)-binding Rossmann-like Domain"/>
    <property type="match status" value="1"/>
</dbReference>
<gene>
    <name evidence="2" type="ORF">IV38_GL001821</name>
    <name evidence="3" type="ORF">IV40_GL001734</name>
</gene>
<dbReference type="InterPro" id="IPR036291">
    <property type="entry name" value="NAD(P)-bd_dom_sf"/>
</dbReference>
<dbReference type="InterPro" id="IPR016040">
    <property type="entry name" value="NAD(P)-bd_dom"/>
</dbReference>
<dbReference type="EMBL" id="JQAT01000005">
    <property type="protein sequence ID" value="KRN27980.1"/>
    <property type="molecule type" value="Genomic_DNA"/>
</dbReference>
<evidence type="ECO:0000313" key="2">
    <source>
        <dbReference type="EMBL" id="KRN27980.1"/>
    </source>
</evidence>
<dbReference type="Proteomes" id="UP000051751">
    <property type="component" value="Unassembled WGS sequence"/>
</dbReference>
<evidence type="ECO:0000313" key="4">
    <source>
        <dbReference type="Proteomes" id="UP000051645"/>
    </source>
</evidence>
<dbReference type="InterPro" id="IPR051606">
    <property type="entry name" value="Polyketide_Oxido-like"/>
</dbReference>
<dbReference type="PATRIC" id="fig|81857.3.peg.1838"/>
<feature type="domain" description="NAD(P)-binding" evidence="1">
    <location>
        <begin position="23"/>
        <end position="193"/>
    </location>
</feature>
<keyword evidence="4" id="KW-1185">Reference proteome</keyword>
<dbReference type="SUPFAM" id="SSF51735">
    <property type="entry name" value="NAD(P)-binding Rossmann-fold domains"/>
    <property type="match status" value="1"/>
</dbReference>
<dbReference type="Proteomes" id="UP000051645">
    <property type="component" value="Unassembled WGS sequence"/>
</dbReference>
<dbReference type="STRING" id="81857.IV38_GL001821"/>
<evidence type="ECO:0000313" key="5">
    <source>
        <dbReference type="Proteomes" id="UP000051751"/>
    </source>
</evidence>
<protein>
    <submittedName>
        <fullName evidence="2">Rrf2-linked nadh-flavin reductase</fullName>
    </submittedName>
</protein>
<dbReference type="PANTHER" id="PTHR43355">
    <property type="entry name" value="FLAVIN REDUCTASE (NADPH)"/>
    <property type="match status" value="1"/>
</dbReference>
<reference evidence="4 5" key="1">
    <citation type="journal article" date="2015" name="Genome Announc.">
        <title>Expanding the biotechnology potential of lactobacilli through comparative genomics of 213 strains and associated genera.</title>
        <authorList>
            <person name="Sun Z."/>
            <person name="Harris H.M."/>
            <person name="McCann A."/>
            <person name="Guo C."/>
            <person name="Argimon S."/>
            <person name="Zhang W."/>
            <person name="Yang X."/>
            <person name="Jeffery I.B."/>
            <person name="Cooney J.C."/>
            <person name="Kagawa T.F."/>
            <person name="Liu W."/>
            <person name="Song Y."/>
            <person name="Salvetti E."/>
            <person name="Wrobel A."/>
            <person name="Rasinkangas P."/>
            <person name="Parkhill J."/>
            <person name="Rea M.C."/>
            <person name="O'Sullivan O."/>
            <person name="Ritari J."/>
            <person name="Douillard F.P."/>
            <person name="Paul Ross R."/>
            <person name="Yang R."/>
            <person name="Briner A.E."/>
            <person name="Felis G.E."/>
            <person name="de Vos W.M."/>
            <person name="Barrangou R."/>
            <person name="Klaenhammer T.R."/>
            <person name="Caufield P.W."/>
            <person name="Cui Y."/>
            <person name="Zhang H."/>
            <person name="O'Toole P.W."/>
        </authorList>
    </citation>
    <scope>NUCLEOTIDE SEQUENCE [LARGE SCALE GENOMIC DNA]</scope>
    <source>
        <strain evidence="2 5">ATCC BAA-66</strain>
        <strain evidence="3 4">DSM 13344</strain>
    </source>
</reference>
<organism evidence="2 5">
    <name type="scientific">Lactobacillus selangorensis</name>
    <dbReference type="NCBI Taxonomy" id="81857"/>
    <lineage>
        <taxon>Bacteria</taxon>
        <taxon>Bacillati</taxon>
        <taxon>Bacillota</taxon>
        <taxon>Bacilli</taxon>
        <taxon>Lactobacillales</taxon>
        <taxon>Lactobacillaceae</taxon>
        <taxon>Lactobacillus</taxon>
    </lineage>
</organism>
<comment type="caution">
    <text evidence="2">The sequence shown here is derived from an EMBL/GenBank/DDBJ whole genome shotgun (WGS) entry which is preliminary data.</text>
</comment>
<dbReference type="EMBL" id="JQAZ01000006">
    <property type="protein sequence ID" value="KRN30549.1"/>
    <property type="molecule type" value="Genomic_DNA"/>
</dbReference>